<proteinExistence type="inferred from homology"/>
<dbReference type="SMART" id="SM00680">
    <property type="entry name" value="CLIP"/>
    <property type="match status" value="1"/>
</dbReference>
<feature type="signal peptide" evidence="9">
    <location>
        <begin position="1"/>
        <end position="21"/>
    </location>
</feature>
<protein>
    <recommendedName>
        <fullName evidence="9">CLIP domain-containing serine protease</fullName>
        <ecNumber evidence="8">3.4.21.-</ecNumber>
    </recommendedName>
</protein>
<evidence type="ECO:0000313" key="14">
    <source>
        <dbReference type="RefSeq" id="XP_013773970.1"/>
    </source>
</evidence>
<keyword evidence="2 9" id="KW-0732">Signal</keyword>
<evidence type="ECO:0000256" key="7">
    <source>
        <dbReference type="ARBA" id="ARBA00024195"/>
    </source>
</evidence>
<dbReference type="Pfam" id="PF12032">
    <property type="entry name" value="CLIP"/>
    <property type="match status" value="1"/>
</dbReference>
<dbReference type="PROSITE" id="PS00135">
    <property type="entry name" value="TRYPSIN_SER"/>
    <property type="match status" value="1"/>
</dbReference>
<reference evidence="13 14" key="1">
    <citation type="submission" date="2025-05" db="UniProtKB">
        <authorList>
            <consortium name="RefSeq"/>
        </authorList>
    </citation>
    <scope>IDENTIFICATION</scope>
    <source>
        <tissue evidence="13 14">Muscle</tissue>
    </source>
</reference>
<dbReference type="RefSeq" id="XP_013773969.1">
    <property type="nucleotide sequence ID" value="XM_013918515.2"/>
</dbReference>
<gene>
    <name evidence="13 14 15 16" type="primary">LOC106458947</name>
</gene>
<dbReference type="PANTHER" id="PTHR24252:SF7">
    <property type="entry name" value="HYALIN"/>
    <property type="match status" value="1"/>
</dbReference>
<comment type="similarity">
    <text evidence="7 9">Belongs to the peptidase S1 family. CLIP subfamily.</text>
</comment>
<dbReference type="PROSITE" id="PS50240">
    <property type="entry name" value="TRYPSIN_DOM"/>
    <property type="match status" value="1"/>
</dbReference>
<accession>A0ABM1SBL3</accession>
<evidence type="ECO:0000259" key="10">
    <source>
        <dbReference type="PROSITE" id="PS50240"/>
    </source>
</evidence>
<dbReference type="EC" id="3.4.21.-" evidence="8"/>
<evidence type="ECO:0000256" key="6">
    <source>
        <dbReference type="ARBA" id="ARBA00023157"/>
    </source>
</evidence>
<evidence type="ECO:0000256" key="1">
    <source>
        <dbReference type="ARBA" id="ARBA00022670"/>
    </source>
</evidence>
<evidence type="ECO:0000259" key="11">
    <source>
        <dbReference type="PROSITE" id="PS51888"/>
    </source>
</evidence>
<keyword evidence="12" id="KW-1185">Reference proteome</keyword>
<dbReference type="SMART" id="SM00020">
    <property type="entry name" value="Tryp_SPc"/>
    <property type="match status" value="1"/>
</dbReference>
<evidence type="ECO:0000256" key="2">
    <source>
        <dbReference type="ARBA" id="ARBA00022729"/>
    </source>
</evidence>
<dbReference type="PROSITE" id="PS00134">
    <property type="entry name" value="TRYPSIN_HIS"/>
    <property type="match status" value="1"/>
</dbReference>
<feature type="domain" description="Peptidase S1" evidence="10">
    <location>
        <begin position="131"/>
        <end position="377"/>
    </location>
</feature>
<dbReference type="PANTHER" id="PTHR24252">
    <property type="entry name" value="ACROSIN-RELATED"/>
    <property type="match status" value="1"/>
</dbReference>
<keyword evidence="4" id="KW-0353">Hemolymph clotting</keyword>
<feature type="domain" description="Clip" evidence="11">
    <location>
        <begin position="42"/>
        <end position="87"/>
    </location>
</feature>
<feature type="chain" id="PRO_5044948542" description="CLIP domain-containing serine protease" evidence="9">
    <location>
        <begin position="22"/>
        <end position="377"/>
    </location>
</feature>
<dbReference type="CDD" id="cd00190">
    <property type="entry name" value="Tryp_SPc"/>
    <property type="match status" value="1"/>
</dbReference>
<keyword evidence="9" id="KW-0964">Secreted</keyword>
<dbReference type="Gene3D" id="2.40.10.10">
    <property type="entry name" value="Trypsin-like serine proteases"/>
    <property type="match status" value="1"/>
</dbReference>
<comment type="domain">
    <text evidence="9">The clip domain consists of 35-55 residues which are 'knitted' together usually by 3 conserved disulfide bonds forming a clip-like compact structure.</text>
</comment>
<dbReference type="RefSeq" id="XP_013773971.1">
    <property type="nucleotide sequence ID" value="XM_013918517.2"/>
</dbReference>
<evidence type="ECO:0000256" key="3">
    <source>
        <dbReference type="ARBA" id="ARBA00022801"/>
    </source>
</evidence>
<evidence type="ECO:0000313" key="16">
    <source>
        <dbReference type="RefSeq" id="XP_022241018.1"/>
    </source>
</evidence>
<keyword evidence="1 8" id="KW-0645">Protease</keyword>
<evidence type="ECO:0000313" key="15">
    <source>
        <dbReference type="RefSeq" id="XP_013773971.1"/>
    </source>
</evidence>
<keyword evidence="6" id="KW-1015">Disulfide bond</keyword>
<dbReference type="InterPro" id="IPR038565">
    <property type="entry name" value="CLIP_sf"/>
</dbReference>
<organism evidence="12 16">
    <name type="scientific">Limulus polyphemus</name>
    <name type="common">Atlantic horseshoe crab</name>
    <dbReference type="NCBI Taxonomy" id="6850"/>
    <lineage>
        <taxon>Eukaryota</taxon>
        <taxon>Metazoa</taxon>
        <taxon>Ecdysozoa</taxon>
        <taxon>Arthropoda</taxon>
        <taxon>Chelicerata</taxon>
        <taxon>Merostomata</taxon>
        <taxon>Xiphosura</taxon>
        <taxon>Limulidae</taxon>
        <taxon>Limulus</taxon>
    </lineage>
</organism>
<dbReference type="InterPro" id="IPR043504">
    <property type="entry name" value="Peptidase_S1_PA_chymotrypsin"/>
</dbReference>
<keyword evidence="3 8" id="KW-0378">Hydrolase</keyword>
<dbReference type="Proteomes" id="UP000694941">
    <property type="component" value="Unplaced"/>
</dbReference>
<name>A0ABM1SBL3_LIMPO</name>
<dbReference type="PRINTS" id="PR00722">
    <property type="entry name" value="CHYMOTRYPSIN"/>
</dbReference>
<dbReference type="SUPFAM" id="SSF50494">
    <property type="entry name" value="Trypsin-like serine proteases"/>
    <property type="match status" value="1"/>
</dbReference>
<dbReference type="PROSITE" id="PS51888">
    <property type="entry name" value="CLIP"/>
    <property type="match status" value="1"/>
</dbReference>
<comment type="subcellular location">
    <subcellularLocation>
        <location evidence="9">Secreted</location>
    </subcellularLocation>
</comment>
<evidence type="ECO:0000256" key="5">
    <source>
        <dbReference type="ARBA" id="ARBA00022825"/>
    </source>
</evidence>
<dbReference type="InterPro" id="IPR018114">
    <property type="entry name" value="TRYPSIN_HIS"/>
</dbReference>
<dbReference type="InterPro" id="IPR033116">
    <property type="entry name" value="TRYPSIN_SER"/>
</dbReference>
<keyword evidence="5 8" id="KW-0720">Serine protease</keyword>
<dbReference type="GeneID" id="106458947"/>
<evidence type="ECO:0000256" key="9">
    <source>
        <dbReference type="RuleBase" id="RU366078"/>
    </source>
</evidence>
<evidence type="ECO:0000313" key="13">
    <source>
        <dbReference type="RefSeq" id="XP_013773969.1"/>
    </source>
</evidence>
<dbReference type="RefSeq" id="XP_013773970.1">
    <property type="nucleotide sequence ID" value="XM_013918516.2"/>
</dbReference>
<dbReference type="InterPro" id="IPR001254">
    <property type="entry name" value="Trypsin_dom"/>
</dbReference>
<dbReference type="RefSeq" id="XP_022241018.1">
    <property type="nucleotide sequence ID" value="XM_022385310.1"/>
</dbReference>
<dbReference type="InterPro" id="IPR022700">
    <property type="entry name" value="CLIP"/>
</dbReference>
<dbReference type="InterPro" id="IPR009003">
    <property type="entry name" value="Peptidase_S1_PA"/>
</dbReference>
<evidence type="ECO:0000313" key="12">
    <source>
        <dbReference type="Proteomes" id="UP000694941"/>
    </source>
</evidence>
<dbReference type="Pfam" id="PF00089">
    <property type="entry name" value="Trypsin"/>
    <property type="match status" value="1"/>
</dbReference>
<evidence type="ECO:0000256" key="8">
    <source>
        <dbReference type="RuleBase" id="RU363034"/>
    </source>
</evidence>
<evidence type="ECO:0000256" key="4">
    <source>
        <dbReference type="ARBA" id="ARBA00022820"/>
    </source>
</evidence>
<dbReference type="InterPro" id="IPR001314">
    <property type="entry name" value="Peptidase_S1A"/>
</dbReference>
<dbReference type="Gene3D" id="3.30.1640.30">
    <property type="match status" value="1"/>
</dbReference>
<sequence>MLWKETFLSLWIPVLFSTINSSSISRRRRDFAFPDDSYDENKCSTPNIPEGVCKNVLQCEELLRKNDFEFLKQAICGYESKIPFVCCPTSGPSSTPKPEITTNAPTEPTPTLLPPTLPARCGLRNATSTKIVGGREAEVGAWPWMTAVYIKEGNFKSAQCGGALVTNKHVITASHCVVNSAGTDVLPADDFSVRLGEHNLFSTNDSSNPIDFPIKSVKHHEDFELKTYKNDIAILTIDGTVTFTERIHPICLPYNNLRLEDLALRNPFIAGWGTTAFNGPSSAVLREVQIPIWEQENCREAYKKDVNITNVYMCAGFAVGGKDACQGDSGGPLMLPHESKFYLIGIVSFGKGCARPGFPGVYTRVTEFLNWIAVNLV</sequence>